<dbReference type="Proteomes" id="UP001472677">
    <property type="component" value="Unassembled WGS sequence"/>
</dbReference>
<dbReference type="PANTHER" id="PTHR31384">
    <property type="entry name" value="AUXIN RESPONSE FACTOR 4-RELATED"/>
    <property type="match status" value="1"/>
</dbReference>
<protein>
    <submittedName>
        <fullName evidence="6">Uncharacterized protein</fullName>
    </submittedName>
</protein>
<reference evidence="6 7" key="1">
    <citation type="journal article" date="2024" name="G3 (Bethesda)">
        <title>Genome assembly of Hibiscus sabdariffa L. provides insights into metabolisms of medicinal natural products.</title>
        <authorList>
            <person name="Kim T."/>
        </authorList>
    </citation>
    <scope>NUCLEOTIDE SEQUENCE [LARGE SCALE GENOMIC DNA]</scope>
    <source>
        <strain evidence="6">TK-2024</strain>
        <tissue evidence="6">Old leaves</tissue>
    </source>
</reference>
<gene>
    <name evidence="6" type="ORF">V6N12_068692</name>
</gene>
<keyword evidence="4" id="KW-0804">Transcription</keyword>
<evidence type="ECO:0000256" key="5">
    <source>
        <dbReference type="ARBA" id="ARBA00023242"/>
    </source>
</evidence>
<dbReference type="InterPro" id="IPR015300">
    <property type="entry name" value="DNA-bd_pseudobarrel_sf"/>
</dbReference>
<evidence type="ECO:0000313" key="7">
    <source>
        <dbReference type="Proteomes" id="UP001472677"/>
    </source>
</evidence>
<dbReference type="InterPro" id="IPR044835">
    <property type="entry name" value="ARF_plant"/>
</dbReference>
<evidence type="ECO:0000256" key="2">
    <source>
        <dbReference type="ARBA" id="ARBA00023015"/>
    </source>
</evidence>
<keyword evidence="2" id="KW-0805">Transcription regulation</keyword>
<organism evidence="6 7">
    <name type="scientific">Hibiscus sabdariffa</name>
    <name type="common">roselle</name>
    <dbReference type="NCBI Taxonomy" id="183260"/>
    <lineage>
        <taxon>Eukaryota</taxon>
        <taxon>Viridiplantae</taxon>
        <taxon>Streptophyta</taxon>
        <taxon>Embryophyta</taxon>
        <taxon>Tracheophyta</taxon>
        <taxon>Spermatophyta</taxon>
        <taxon>Magnoliopsida</taxon>
        <taxon>eudicotyledons</taxon>
        <taxon>Gunneridae</taxon>
        <taxon>Pentapetalae</taxon>
        <taxon>rosids</taxon>
        <taxon>malvids</taxon>
        <taxon>Malvales</taxon>
        <taxon>Malvaceae</taxon>
        <taxon>Malvoideae</taxon>
        <taxon>Hibiscus</taxon>
    </lineage>
</organism>
<comment type="caution">
    <text evidence="6">The sequence shown here is derived from an EMBL/GenBank/DDBJ whole genome shotgun (WGS) entry which is preliminary data.</text>
</comment>
<sequence>MLSVPLTVFRRSRPLPVAVARSPPRFELLQPPKDDETTLSVLPPHVFCRVVDVKLHAKGTTDEFYAQVSLVPENEYSWLLIQVFMEASLFLVELLRTASSLGQPRRHLLTTRWSAFVNKKDAVLFLSGENGELRLGIRRAAQIKNSTSFPSLCTQQLNRNAFADVVHAISKKSVFTIYYNPSTVEELYVMYSGKLSNYHSL</sequence>
<evidence type="ECO:0000313" key="6">
    <source>
        <dbReference type="EMBL" id="KAK8584448.1"/>
    </source>
</evidence>
<proteinExistence type="predicted"/>
<evidence type="ECO:0000256" key="1">
    <source>
        <dbReference type="ARBA" id="ARBA00004123"/>
    </source>
</evidence>
<comment type="subcellular location">
    <subcellularLocation>
        <location evidence="1">Nucleus</location>
    </subcellularLocation>
</comment>
<dbReference type="EMBL" id="JBBPBM010000005">
    <property type="protein sequence ID" value="KAK8584448.1"/>
    <property type="molecule type" value="Genomic_DNA"/>
</dbReference>
<keyword evidence="5" id="KW-0539">Nucleus</keyword>
<accession>A0ABR2FR34</accession>
<keyword evidence="7" id="KW-1185">Reference proteome</keyword>
<dbReference type="PANTHER" id="PTHR31384:SF5">
    <property type="entry name" value="AUXIN RESPONSE FACTOR 3"/>
    <property type="match status" value="1"/>
</dbReference>
<dbReference type="Gene3D" id="2.40.330.10">
    <property type="entry name" value="DNA-binding pseudobarrel domain"/>
    <property type="match status" value="1"/>
</dbReference>
<evidence type="ECO:0000256" key="3">
    <source>
        <dbReference type="ARBA" id="ARBA00023125"/>
    </source>
</evidence>
<evidence type="ECO:0000256" key="4">
    <source>
        <dbReference type="ARBA" id="ARBA00023163"/>
    </source>
</evidence>
<name>A0ABR2FR34_9ROSI</name>
<keyword evidence="3" id="KW-0238">DNA-binding</keyword>